<dbReference type="EMBL" id="FNQP01000002">
    <property type="protein sequence ID" value="SDZ84228.1"/>
    <property type="molecule type" value="Genomic_DNA"/>
</dbReference>
<name>A0A1H3WD97_9GAMM</name>
<reference evidence="2 3" key="1">
    <citation type="submission" date="2016-10" db="EMBL/GenBank/DDBJ databases">
        <authorList>
            <person name="de Groot N.N."/>
        </authorList>
    </citation>
    <scope>NUCLEOTIDE SEQUENCE [LARGE SCALE GENOMIC DNA]</scope>
    <source>
        <strain evidence="2 3">DSM 21228</strain>
    </source>
</reference>
<evidence type="ECO:0000313" key="3">
    <source>
        <dbReference type="Proteomes" id="UP000199397"/>
    </source>
</evidence>
<feature type="transmembrane region" description="Helical" evidence="1">
    <location>
        <begin position="228"/>
        <end position="257"/>
    </location>
</feature>
<keyword evidence="1" id="KW-0472">Membrane</keyword>
<dbReference type="RefSeq" id="WP_093064808.1">
    <property type="nucleotide sequence ID" value="NZ_FNQP01000002.1"/>
</dbReference>
<evidence type="ECO:0000256" key="1">
    <source>
        <dbReference type="SAM" id="Phobius"/>
    </source>
</evidence>
<organism evidence="2 3">
    <name type="scientific">Thiothrix caldifontis</name>
    <dbReference type="NCBI Taxonomy" id="525918"/>
    <lineage>
        <taxon>Bacteria</taxon>
        <taxon>Pseudomonadati</taxon>
        <taxon>Pseudomonadota</taxon>
        <taxon>Gammaproteobacteria</taxon>
        <taxon>Thiotrichales</taxon>
        <taxon>Thiotrichaceae</taxon>
        <taxon>Thiothrix</taxon>
    </lineage>
</organism>
<dbReference type="Pfam" id="PF09955">
    <property type="entry name" value="DUF2189"/>
    <property type="match status" value="1"/>
</dbReference>
<dbReference type="Proteomes" id="UP000199397">
    <property type="component" value="Unassembled WGS sequence"/>
</dbReference>
<keyword evidence="3" id="KW-1185">Reference proteome</keyword>
<dbReference type="OrthoDB" id="5621705at2"/>
<feature type="transmembrane region" description="Helical" evidence="1">
    <location>
        <begin position="120"/>
        <end position="153"/>
    </location>
</feature>
<feature type="transmembrane region" description="Helical" evidence="1">
    <location>
        <begin position="75"/>
        <end position="99"/>
    </location>
</feature>
<dbReference type="AlphaFoldDB" id="A0A1H3WD97"/>
<protein>
    <submittedName>
        <fullName evidence="2">Uncharacterized membrane protein</fullName>
    </submittedName>
</protein>
<sequence length="271" mass="29433">MAQIASKSAGVSSAPHAEQLFKSYPVQHVEPAAIMRWLRQGWADMKANPSASLAYGIVFALVGILMSIVSTANPAFFVAASTGFLLVGPFLALGLYGLSHQIEQGQAPRFWSSLRGIRENAISLGLYAVVLGMMMVFWVRLSAVITGIFFNQMSVDMAGYAGLWNALITMEQGWMFILAFFGVGLLFALFAFMTGVVTAQMLLERKVDIVTAATTSVRAVFKSPLTMLLWALTITVVIGLGIATFDLGLIIAMPLIAHASWHAYRDMVQEK</sequence>
<accession>A0A1H3WD97</accession>
<evidence type="ECO:0000313" key="2">
    <source>
        <dbReference type="EMBL" id="SDZ84228.1"/>
    </source>
</evidence>
<dbReference type="STRING" id="525918.SAMN05660964_00369"/>
<keyword evidence="1" id="KW-0812">Transmembrane</keyword>
<keyword evidence="1" id="KW-1133">Transmembrane helix</keyword>
<dbReference type="InterPro" id="IPR018692">
    <property type="entry name" value="DUF2189"/>
</dbReference>
<feature type="transmembrane region" description="Helical" evidence="1">
    <location>
        <begin position="52"/>
        <end position="69"/>
    </location>
</feature>
<proteinExistence type="predicted"/>
<feature type="transmembrane region" description="Helical" evidence="1">
    <location>
        <begin position="173"/>
        <end position="197"/>
    </location>
</feature>
<gene>
    <name evidence="2" type="ORF">SAMN05660964_00369</name>
</gene>